<dbReference type="Proteomes" id="UP000786811">
    <property type="component" value="Unassembled WGS sequence"/>
</dbReference>
<comment type="caution">
    <text evidence="1">The sequence shown here is derived from an EMBL/GenBank/DDBJ whole genome shotgun (WGS) entry which is preliminary data.</text>
</comment>
<dbReference type="SUPFAM" id="SSF53098">
    <property type="entry name" value="Ribonuclease H-like"/>
    <property type="match status" value="1"/>
</dbReference>
<proteinExistence type="predicted"/>
<dbReference type="InterPro" id="IPR012337">
    <property type="entry name" value="RNaseH-like_sf"/>
</dbReference>
<feature type="non-terminal residue" evidence="1">
    <location>
        <position position="1"/>
    </location>
</feature>
<evidence type="ECO:0000313" key="1">
    <source>
        <dbReference type="EMBL" id="CAG5072857.1"/>
    </source>
</evidence>
<feature type="non-terminal residue" evidence="1">
    <location>
        <position position="169"/>
    </location>
</feature>
<dbReference type="EMBL" id="CAJNRD030001009">
    <property type="protein sequence ID" value="CAG5072857.1"/>
    <property type="molecule type" value="Genomic_DNA"/>
</dbReference>
<accession>A0A8J2H5A9</accession>
<sequence length="169" mass="19488">PKKYESLKIYLGISLKRPIVTRWNSTFDCISQLLTVQDKLLDNNELKLPKAFNSSDIQFLKEFVRCSKPLACAIDRLQADKSYYGVLPTLISLKYDLKNFIADEIVVDCKPLAEAIIKGVDERFQKLFDPSQLDADPFIAAISHPQFKGRWLTSFTEEEQKLVHQRFSE</sequence>
<reference evidence="1" key="1">
    <citation type="submission" date="2021-04" db="EMBL/GenBank/DDBJ databases">
        <authorList>
            <person name="Chebbi M.A.C M."/>
        </authorList>
    </citation>
    <scope>NUCLEOTIDE SEQUENCE</scope>
</reference>
<dbReference type="AlphaFoldDB" id="A0A8J2H5A9"/>
<name>A0A8J2H5A9_COTCN</name>
<protein>
    <submittedName>
        <fullName evidence="1">Uncharacterized protein</fullName>
    </submittedName>
</protein>
<dbReference type="OrthoDB" id="8195018at2759"/>
<keyword evidence="2" id="KW-1185">Reference proteome</keyword>
<evidence type="ECO:0000313" key="2">
    <source>
        <dbReference type="Proteomes" id="UP000786811"/>
    </source>
</evidence>
<organism evidence="1 2">
    <name type="scientific">Cotesia congregata</name>
    <name type="common">Parasitoid wasp</name>
    <name type="synonym">Apanteles congregatus</name>
    <dbReference type="NCBI Taxonomy" id="51543"/>
    <lineage>
        <taxon>Eukaryota</taxon>
        <taxon>Metazoa</taxon>
        <taxon>Ecdysozoa</taxon>
        <taxon>Arthropoda</taxon>
        <taxon>Hexapoda</taxon>
        <taxon>Insecta</taxon>
        <taxon>Pterygota</taxon>
        <taxon>Neoptera</taxon>
        <taxon>Endopterygota</taxon>
        <taxon>Hymenoptera</taxon>
        <taxon>Apocrita</taxon>
        <taxon>Ichneumonoidea</taxon>
        <taxon>Braconidae</taxon>
        <taxon>Microgastrinae</taxon>
        <taxon>Cotesia</taxon>
    </lineage>
</organism>
<gene>
    <name evidence="1" type="ORF">HICCMSTLAB_LOCUS194</name>
</gene>